<keyword evidence="5 6" id="KW-0833">Ubl conjugation pathway</keyword>
<dbReference type="VEuPathDB" id="AmoebaDB:NF0011600"/>
<feature type="active site" description="Glycyl thioester intermediate" evidence="6">
    <location>
        <position position="1053"/>
    </location>
</feature>
<keyword evidence="9" id="KW-1185">Reference proteome</keyword>
<gene>
    <name evidence="8" type="ORF">FDP41_000153</name>
</gene>
<dbReference type="PROSITE" id="PS50237">
    <property type="entry name" value="HECT"/>
    <property type="match status" value="1"/>
</dbReference>
<reference evidence="8 9" key="1">
    <citation type="journal article" date="2019" name="Sci. Rep.">
        <title>Nanopore sequencing improves the draft genome of the human pathogenic amoeba Naegleria fowleri.</title>
        <authorList>
            <person name="Liechti N."/>
            <person name="Schurch N."/>
            <person name="Bruggmann R."/>
            <person name="Wittwer M."/>
        </authorList>
    </citation>
    <scope>NUCLEOTIDE SEQUENCE [LARGE SCALE GENOMIC DNA]</scope>
    <source>
        <strain evidence="8 9">ATCC 30894</strain>
    </source>
</reference>
<evidence type="ECO:0000313" key="8">
    <source>
        <dbReference type="EMBL" id="KAF0985114.1"/>
    </source>
</evidence>
<dbReference type="GeneID" id="68107371"/>
<dbReference type="SUPFAM" id="SSF56204">
    <property type="entry name" value="Hect, E3 ligase catalytic domain"/>
    <property type="match status" value="1"/>
</dbReference>
<evidence type="ECO:0000256" key="4">
    <source>
        <dbReference type="ARBA" id="ARBA00022679"/>
    </source>
</evidence>
<dbReference type="EMBL" id="VFQX01000001">
    <property type="protein sequence ID" value="KAF0985114.1"/>
    <property type="molecule type" value="Genomic_DNA"/>
</dbReference>
<dbReference type="CDD" id="cd00078">
    <property type="entry name" value="HECTc"/>
    <property type="match status" value="1"/>
</dbReference>
<dbReference type="RefSeq" id="XP_044569827.1">
    <property type="nucleotide sequence ID" value="XM_044704624.1"/>
</dbReference>
<sequence length="1086" mass="126235">MNCNHFVTEESERKRALSQLEKLYNLISNHRASKITGNQSICDIFFITYPEQRKITVNTEKNQLLIIENIEGNMLDEIDCWELIESRMIQYIEIVNSTEWNATAVLNFYVILTFVMSKSASVDQNCTAIASLAHLKHVIITDRSTIQLIFRHLHAILQSVDVLEAFMKILGATWIYEICLKFVDSELADLSFDVLALCIKYYPNQHLLLILSAEKVMNMVQDWFNYLSGLRKQEYLDMIINSLHTQTALIFKSFTSPSKEYFGEFPLVKFTFQHIDSDLGTFFTELLNICFSELFNQLSSKTGYDTYLAFCKYLSKDSFGTSIRNCLRKLINQPLRSQEECTVFTLLTHIGNIYAQTQNKTTTKHLKGIIPILILELVDHMRSQDNTCQGKYVTCIFSLLQCRMMPSQQISILSSEIPSFCLECIVRDGIIFDSPFLKLLSLLLNSNTNDICKQIAQTLNGNKPATDNQQEIVRQLEYSFSNRFMKVDNTTESLPYELEKELLERCSYVLREGLNISLPIEHLVDPFIEEETKKNEVGDMKASLLSTKFKPTIRKTTNYFWDHISSIINYILKQANLYKERALGLDIPYELLGRKRMKVLNSVLRVIPDDQFYAFNVFTHSSLSALLHACHTFLNSKLKEKNFQFNLLDESLQHVIEFIQMIQRKNSAQRFMELSYFYNQTLADLLRDEIIVSNNFLSSGMTVQNNLLLYLYKKVPIIFNLAQKKLIFSTKTTIDLSKPKDEIIIQRDKLLECSINEIMKRKKSEMQTRQWKIKFKEEETIDIFGVRREFIILLCAEICRDSMWNTSEDYKLYPNRDATDRSSLIKFEFFGRLLGKCLIESMLVDIRLTRFVYKKLLGKKLCYQDIMSIDAALYENNLLWIRDNDISEYLCLSFSVEDGNSEIELCPNGKNIAVTNDNKHEYLDLLVDFLLNKDIEKQLLALYKGFSDIVDIQRVQSFDEEELELILSGNDLIDIEDMRRNTKYTFGFSESDSTIIDFWNIIESFSNEKQRKLLQFVTGSNRVPFEGFSKLSPLLTIQKIDNDSNKLPSASTCFNLLKLPDYKNYDTLKNKLEMVLEEGLTGFSYS</sequence>
<dbReference type="Pfam" id="PF00632">
    <property type="entry name" value="HECT"/>
    <property type="match status" value="1"/>
</dbReference>
<dbReference type="OrthoDB" id="8068875at2759"/>
<dbReference type="Gene3D" id="3.30.2160.10">
    <property type="entry name" value="Hect, E3 ligase catalytic domain"/>
    <property type="match status" value="1"/>
</dbReference>
<organism evidence="8 9">
    <name type="scientific">Naegleria fowleri</name>
    <name type="common">Brain eating amoeba</name>
    <dbReference type="NCBI Taxonomy" id="5763"/>
    <lineage>
        <taxon>Eukaryota</taxon>
        <taxon>Discoba</taxon>
        <taxon>Heterolobosea</taxon>
        <taxon>Tetramitia</taxon>
        <taxon>Eutetramitia</taxon>
        <taxon>Vahlkampfiidae</taxon>
        <taxon>Naegleria</taxon>
    </lineage>
</organism>
<evidence type="ECO:0000256" key="1">
    <source>
        <dbReference type="ARBA" id="ARBA00000885"/>
    </source>
</evidence>
<evidence type="ECO:0000259" key="7">
    <source>
        <dbReference type="PROSITE" id="PS50237"/>
    </source>
</evidence>
<name>A0A6A5CEU4_NAEFO</name>
<dbReference type="EC" id="2.3.2.26" evidence="3"/>
<dbReference type="Gene3D" id="3.30.2410.10">
    <property type="entry name" value="Hect, E3 ligase catalytic domain"/>
    <property type="match status" value="1"/>
</dbReference>
<dbReference type="AlphaFoldDB" id="A0A6A5CEU4"/>
<accession>A0A6A5CEU4</accession>
<dbReference type="InterPro" id="IPR000569">
    <property type="entry name" value="HECT_dom"/>
</dbReference>
<evidence type="ECO:0000256" key="6">
    <source>
        <dbReference type="PROSITE-ProRule" id="PRU00104"/>
    </source>
</evidence>
<dbReference type="GO" id="GO:0005737">
    <property type="term" value="C:cytoplasm"/>
    <property type="evidence" value="ECO:0007669"/>
    <property type="project" value="TreeGrafter"/>
</dbReference>
<evidence type="ECO:0000256" key="3">
    <source>
        <dbReference type="ARBA" id="ARBA00012485"/>
    </source>
</evidence>
<dbReference type="GO" id="GO:0061630">
    <property type="term" value="F:ubiquitin protein ligase activity"/>
    <property type="evidence" value="ECO:0007669"/>
    <property type="project" value="UniProtKB-EC"/>
</dbReference>
<dbReference type="GO" id="GO:0016567">
    <property type="term" value="P:protein ubiquitination"/>
    <property type="evidence" value="ECO:0007669"/>
    <property type="project" value="TreeGrafter"/>
</dbReference>
<evidence type="ECO:0000256" key="5">
    <source>
        <dbReference type="ARBA" id="ARBA00022786"/>
    </source>
</evidence>
<comment type="pathway">
    <text evidence="2">Protein modification; protein ubiquitination.</text>
</comment>
<dbReference type="InterPro" id="IPR035983">
    <property type="entry name" value="Hect_E3_ubiquitin_ligase"/>
</dbReference>
<dbReference type="VEuPathDB" id="AmoebaDB:FDP41_000153"/>
<dbReference type="VEuPathDB" id="AmoebaDB:NfTy_025390"/>
<keyword evidence="4" id="KW-0808">Transferase</keyword>
<protein>
    <recommendedName>
        <fullName evidence="3">HECT-type E3 ubiquitin transferase</fullName>
        <ecNumber evidence="3">2.3.2.26</ecNumber>
    </recommendedName>
</protein>
<proteinExistence type="predicted"/>
<dbReference type="Proteomes" id="UP000444721">
    <property type="component" value="Unassembled WGS sequence"/>
</dbReference>
<dbReference type="InterPro" id="IPR050409">
    <property type="entry name" value="E3_ubiq-protein_ligase"/>
</dbReference>
<evidence type="ECO:0000313" key="9">
    <source>
        <dbReference type="Proteomes" id="UP000444721"/>
    </source>
</evidence>
<comment type="catalytic activity">
    <reaction evidence="1">
        <text>S-ubiquitinyl-[E2 ubiquitin-conjugating enzyme]-L-cysteine + [acceptor protein]-L-lysine = [E2 ubiquitin-conjugating enzyme]-L-cysteine + N(6)-ubiquitinyl-[acceptor protein]-L-lysine.</text>
        <dbReference type="EC" id="2.3.2.26"/>
    </reaction>
</comment>
<dbReference type="SMART" id="SM00119">
    <property type="entry name" value="HECTc"/>
    <property type="match status" value="1"/>
</dbReference>
<dbReference type="Gene3D" id="3.90.1750.10">
    <property type="entry name" value="Hect, E3 ligase catalytic domains"/>
    <property type="match status" value="1"/>
</dbReference>
<dbReference type="GO" id="GO:0006511">
    <property type="term" value="P:ubiquitin-dependent protein catabolic process"/>
    <property type="evidence" value="ECO:0007669"/>
    <property type="project" value="TreeGrafter"/>
</dbReference>
<feature type="domain" description="HECT" evidence="7">
    <location>
        <begin position="762"/>
        <end position="1086"/>
    </location>
</feature>
<dbReference type="PANTHER" id="PTHR11254:SF440">
    <property type="entry name" value="E3 UBIQUITIN-PROTEIN LIGASE NEDD-4"/>
    <property type="match status" value="1"/>
</dbReference>
<dbReference type="VEuPathDB" id="AmoebaDB:NF0061200"/>
<dbReference type="FunFam" id="3.30.2410.10:FF:000009">
    <property type="entry name" value="Probable E3 ubiquitin-protein ligase HECTD2"/>
    <property type="match status" value="1"/>
</dbReference>
<comment type="caution">
    <text evidence="8">The sequence shown here is derived from an EMBL/GenBank/DDBJ whole genome shotgun (WGS) entry which is preliminary data.</text>
</comment>
<evidence type="ECO:0000256" key="2">
    <source>
        <dbReference type="ARBA" id="ARBA00004906"/>
    </source>
</evidence>
<dbReference type="PANTHER" id="PTHR11254">
    <property type="entry name" value="HECT DOMAIN UBIQUITIN-PROTEIN LIGASE"/>
    <property type="match status" value="1"/>
</dbReference>